<feature type="chain" id="PRO_5043572761" description="Integrin beta epidermal growth factor-like domain-containing protein" evidence="12">
    <location>
        <begin position="23"/>
        <end position="184"/>
    </location>
</feature>
<keyword evidence="7" id="KW-1133">Transmembrane helix</keyword>
<keyword evidence="10" id="KW-0325">Glycoprotein</keyword>
<dbReference type="Pfam" id="PF23105">
    <property type="entry name" value="EGF_integrin"/>
    <property type="match status" value="1"/>
</dbReference>
<evidence type="ECO:0000313" key="14">
    <source>
        <dbReference type="EMBL" id="CAK1582015.1"/>
    </source>
</evidence>
<dbReference type="Gene3D" id="2.10.25.10">
    <property type="entry name" value="Laminin"/>
    <property type="match status" value="1"/>
</dbReference>
<comment type="caution">
    <text evidence="14">The sequence shown here is derived from an EMBL/GenBank/DDBJ whole genome shotgun (WGS) entry which is preliminary data.</text>
</comment>
<gene>
    <name evidence="14" type="ORF">PARMNEM_LOCUS3605</name>
</gene>
<dbReference type="FunFam" id="2.10.25.10:FF:000076">
    <property type="entry name" value="Integrin beta"/>
    <property type="match status" value="1"/>
</dbReference>
<proteinExistence type="predicted"/>
<organism evidence="14 15">
    <name type="scientific">Parnassius mnemosyne</name>
    <name type="common">clouded apollo</name>
    <dbReference type="NCBI Taxonomy" id="213953"/>
    <lineage>
        <taxon>Eukaryota</taxon>
        <taxon>Metazoa</taxon>
        <taxon>Ecdysozoa</taxon>
        <taxon>Arthropoda</taxon>
        <taxon>Hexapoda</taxon>
        <taxon>Insecta</taxon>
        <taxon>Pterygota</taxon>
        <taxon>Neoptera</taxon>
        <taxon>Endopterygota</taxon>
        <taxon>Lepidoptera</taxon>
        <taxon>Glossata</taxon>
        <taxon>Ditrysia</taxon>
        <taxon>Papilionoidea</taxon>
        <taxon>Papilionidae</taxon>
        <taxon>Parnassiinae</taxon>
        <taxon>Parnassini</taxon>
        <taxon>Parnassius</taxon>
        <taxon>Driopa</taxon>
    </lineage>
</organism>
<accession>A0AAV1KGS8</accession>
<dbReference type="InterPro" id="IPR057243">
    <property type="entry name" value="Integrin_I-EGF_CS"/>
</dbReference>
<evidence type="ECO:0000256" key="7">
    <source>
        <dbReference type="ARBA" id="ARBA00022989"/>
    </source>
</evidence>
<dbReference type="GO" id="GO:0005886">
    <property type="term" value="C:plasma membrane"/>
    <property type="evidence" value="ECO:0007669"/>
    <property type="project" value="UniProtKB-SubCell"/>
</dbReference>
<keyword evidence="15" id="KW-1185">Reference proteome</keyword>
<keyword evidence="6" id="KW-0677">Repeat</keyword>
<keyword evidence="3" id="KW-0245">EGF-like domain</keyword>
<evidence type="ECO:0000256" key="6">
    <source>
        <dbReference type="ARBA" id="ARBA00022737"/>
    </source>
</evidence>
<feature type="region of interest" description="Disordered" evidence="11">
    <location>
        <begin position="161"/>
        <end position="184"/>
    </location>
</feature>
<keyword evidence="4" id="KW-0812">Transmembrane</keyword>
<evidence type="ECO:0000256" key="4">
    <source>
        <dbReference type="ARBA" id="ARBA00022692"/>
    </source>
</evidence>
<evidence type="ECO:0000256" key="9">
    <source>
        <dbReference type="ARBA" id="ARBA00023157"/>
    </source>
</evidence>
<comment type="subcellular location">
    <subcellularLocation>
        <location evidence="1">Cell membrane</location>
        <topology evidence="1">Single-pass type I membrane protein</topology>
    </subcellularLocation>
</comment>
<evidence type="ECO:0000256" key="10">
    <source>
        <dbReference type="ARBA" id="ARBA00023180"/>
    </source>
</evidence>
<feature type="compositionally biased region" description="Acidic residues" evidence="11">
    <location>
        <begin position="171"/>
        <end position="184"/>
    </location>
</feature>
<dbReference type="InterPro" id="IPR057073">
    <property type="entry name" value="EGF_integrin_2"/>
</dbReference>
<name>A0AAV1KGS8_9NEOP</name>
<sequence>MFNNMTLLSLGLWFVYLVMVSGKSRDPFVLDERFICNIKRSCVECLRLSHCSWCETENKCYSKQLSTFQGYCKNATIDYKDHGFSLEENAECSCGIVIKNNCYPPEVTDEVCSGRGNCVCGRCICKPEPDPEHPTKNIVGEYCEFDNFSCNGTHCNEGPYPLSQAKTNEDNSNEAEEVEQPLQA</sequence>
<keyword evidence="8" id="KW-0472">Membrane</keyword>
<keyword evidence="9" id="KW-1015">Disulfide bond</keyword>
<evidence type="ECO:0000256" key="5">
    <source>
        <dbReference type="ARBA" id="ARBA00022729"/>
    </source>
</evidence>
<dbReference type="AlphaFoldDB" id="A0AAV1KGS8"/>
<dbReference type="Proteomes" id="UP001314205">
    <property type="component" value="Unassembled WGS sequence"/>
</dbReference>
<keyword evidence="5 12" id="KW-0732">Signal</keyword>
<evidence type="ECO:0000259" key="13">
    <source>
        <dbReference type="Pfam" id="PF23105"/>
    </source>
</evidence>
<evidence type="ECO:0000256" key="8">
    <source>
        <dbReference type="ARBA" id="ARBA00023136"/>
    </source>
</evidence>
<evidence type="ECO:0000256" key="3">
    <source>
        <dbReference type="ARBA" id="ARBA00022536"/>
    </source>
</evidence>
<evidence type="ECO:0000256" key="12">
    <source>
        <dbReference type="SAM" id="SignalP"/>
    </source>
</evidence>
<evidence type="ECO:0000256" key="2">
    <source>
        <dbReference type="ARBA" id="ARBA00022475"/>
    </source>
</evidence>
<feature type="signal peptide" evidence="12">
    <location>
        <begin position="1"/>
        <end position="22"/>
    </location>
</feature>
<evidence type="ECO:0000256" key="11">
    <source>
        <dbReference type="SAM" id="MobiDB-lite"/>
    </source>
</evidence>
<protein>
    <recommendedName>
        <fullName evidence="13">Integrin beta epidermal growth factor-like domain-containing protein</fullName>
    </recommendedName>
</protein>
<keyword evidence="2" id="KW-1003">Cell membrane</keyword>
<dbReference type="EMBL" id="CAVLGL010000035">
    <property type="protein sequence ID" value="CAK1582015.1"/>
    <property type="molecule type" value="Genomic_DNA"/>
</dbReference>
<reference evidence="14 15" key="1">
    <citation type="submission" date="2023-11" db="EMBL/GenBank/DDBJ databases">
        <authorList>
            <person name="Hedman E."/>
            <person name="Englund M."/>
            <person name="Stromberg M."/>
            <person name="Nyberg Akerstrom W."/>
            <person name="Nylinder S."/>
            <person name="Jareborg N."/>
            <person name="Kallberg Y."/>
            <person name="Kronander E."/>
        </authorList>
    </citation>
    <scope>NUCLEOTIDE SEQUENCE [LARGE SCALE GENOMIC DNA]</scope>
</reference>
<dbReference type="PROSITE" id="PS00243">
    <property type="entry name" value="I_EGF_1"/>
    <property type="match status" value="1"/>
</dbReference>
<feature type="domain" description="Integrin beta epidermal growth factor-like" evidence="13">
    <location>
        <begin position="99"/>
        <end position="144"/>
    </location>
</feature>
<evidence type="ECO:0000256" key="1">
    <source>
        <dbReference type="ARBA" id="ARBA00004251"/>
    </source>
</evidence>
<evidence type="ECO:0000313" key="15">
    <source>
        <dbReference type="Proteomes" id="UP001314205"/>
    </source>
</evidence>